<reference evidence="1 2" key="1">
    <citation type="submission" date="2018-01" db="EMBL/GenBank/DDBJ databases">
        <title>Denitrification phenotypes of diverse strains of Pseudomonas stutzeri.</title>
        <authorList>
            <person name="Milligan D.A."/>
            <person name="Bergaust L."/>
            <person name="Bakken L.R."/>
            <person name="Frostegard A."/>
        </authorList>
    </citation>
    <scope>NUCLEOTIDE SEQUENCE [LARGE SCALE GENOMIC DNA]</scope>
    <source>
        <strain evidence="1 2">KC</strain>
    </source>
</reference>
<dbReference type="OrthoDB" id="6941516at2"/>
<evidence type="ECO:0000313" key="2">
    <source>
        <dbReference type="Proteomes" id="UP000235925"/>
    </source>
</evidence>
<sequence>MKQPPQTTLESLRSRYPGSYITAEQLLTDHLPHITTVKHLRRKVREGQLNLKIRQLDPSSNRSPWVIYLHDLAEWLDQTAAAQAA</sequence>
<dbReference type="GO" id="GO:0006355">
    <property type="term" value="P:regulation of DNA-templated transcription"/>
    <property type="evidence" value="ECO:0007669"/>
    <property type="project" value="InterPro"/>
</dbReference>
<organism evidence="1 2">
    <name type="scientific">Stutzerimonas stutzeri</name>
    <name type="common">Pseudomonas stutzeri</name>
    <dbReference type="NCBI Taxonomy" id="316"/>
    <lineage>
        <taxon>Bacteria</taxon>
        <taxon>Pseudomonadati</taxon>
        <taxon>Pseudomonadota</taxon>
        <taxon>Gammaproteobacteria</taxon>
        <taxon>Pseudomonadales</taxon>
        <taxon>Pseudomonadaceae</taxon>
        <taxon>Stutzerimonas</taxon>
    </lineage>
</organism>
<evidence type="ECO:0008006" key="3">
    <source>
        <dbReference type="Google" id="ProtNLM"/>
    </source>
</evidence>
<evidence type="ECO:0000313" key="1">
    <source>
        <dbReference type="EMBL" id="PNF79610.1"/>
    </source>
</evidence>
<name>A0A2N8RZ13_STUST</name>
<dbReference type="AlphaFoldDB" id="A0A2N8RZ13"/>
<dbReference type="RefSeq" id="WP_102825500.1">
    <property type="nucleotide sequence ID" value="NZ_CP139348.1"/>
</dbReference>
<proteinExistence type="predicted"/>
<comment type="caution">
    <text evidence="1">The sequence shown here is derived from an EMBL/GenBank/DDBJ whole genome shotgun (WGS) entry which is preliminary data.</text>
</comment>
<gene>
    <name evidence="1" type="ORF">CXK92_13245</name>
</gene>
<dbReference type="EMBL" id="POUN01000004">
    <property type="protein sequence ID" value="PNF79610.1"/>
    <property type="molecule type" value="Genomic_DNA"/>
</dbReference>
<accession>A0A2N8RZ13</accession>
<protein>
    <recommendedName>
        <fullName evidence="3">Transcriptional regulator</fullName>
    </recommendedName>
</protein>
<dbReference type="Pfam" id="PF11112">
    <property type="entry name" value="PyocinActivator"/>
    <property type="match status" value="1"/>
</dbReference>
<dbReference type="Proteomes" id="UP000235925">
    <property type="component" value="Unassembled WGS sequence"/>
</dbReference>
<dbReference type="InterPro" id="IPR020518">
    <property type="entry name" value="Tscrpt_reg_PrtN"/>
</dbReference>